<proteinExistence type="predicted"/>
<gene>
    <name evidence="1" type="ORF">RM877_13125</name>
</gene>
<keyword evidence="2" id="KW-1185">Reference proteome</keyword>
<dbReference type="Proteomes" id="UP001183535">
    <property type="component" value="Unassembled WGS sequence"/>
</dbReference>
<evidence type="ECO:0000313" key="1">
    <source>
        <dbReference type="EMBL" id="MDT0435627.1"/>
    </source>
</evidence>
<name>A0ABD5EMY2_9ACTN</name>
<sequence length="267" mass="28876">MAASIPCPGVCNTALRRAERSGAGQDMPVVWGEPVHCEGCVDRARRHLAELPELLAAVSLEPVYGQRGVPTASTTSAPTDTTPWPGQAARLLIDHIVGGLGEMAADVAFHRRLRERPVRPTGQREGIWASGTVKLLSAHIVWLLQEHPCATETHEPGRLGRVLVPSGNPAAQIAAWHRAATRFTRRDTAPEAKRFAPCKRCGGPWLAESRDLRLVDDSPYIECQDPQCGLLLTHAEYAHYVKELAATELAARRTPVHPDGAPGETAA</sequence>
<organism evidence="1 2">
    <name type="scientific">Streptomyces doudnae</name>
    <dbReference type="NCBI Taxonomy" id="3075536"/>
    <lineage>
        <taxon>Bacteria</taxon>
        <taxon>Bacillati</taxon>
        <taxon>Actinomycetota</taxon>
        <taxon>Actinomycetes</taxon>
        <taxon>Kitasatosporales</taxon>
        <taxon>Streptomycetaceae</taxon>
        <taxon>Streptomyces</taxon>
    </lineage>
</organism>
<accession>A0ABD5EMY2</accession>
<reference evidence="2" key="1">
    <citation type="submission" date="2023-07" db="EMBL/GenBank/DDBJ databases">
        <title>30 novel species of actinomycetes from the DSMZ collection.</title>
        <authorList>
            <person name="Nouioui I."/>
        </authorList>
    </citation>
    <scope>NUCLEOTIDE SEQUENCE [LARGE SCALE GENOMIC DNA]</scope>
    <source>
        <strain evidence="2">DSM 41981</strain>
    </source>
</reference>
<protein>
    <submittedName>
        <fullName evidence="1">Uncharacterized protein</fullName>
    </submittedName>
</protein>
<dbReference type="RefSeq" id="WP_141721482.1">
    <property type="nucleotide sequence ID" value="NZ_JAVRES010000004.1"/>
</dbReference>
<dbReference type="EMBL" id="JAVRES010000004">
    <property type="protein sequence ID" value="MDT0435627.1"/>
    <property type="molecule type" value="Genomic_DNA"/>
</dbReference>
<comment type="caution">
    <text evidence="1">The sequence shown here is derived from an EMBL/GenBank/DDBJ whole genome shotgun (WGS) entry which is preliminary data.</text>
</comment>
<dbReference type="AlphaFoldDB" id="A0ABD5EMY2"/>
<evidence type="ECO:0000313" key="2">
    <source>
        <dbReference type="Proteomes" id="UP001183535"/>
    </source>
</evidence>